<dbReference type="InterPro" id="IPR036640">
    <property type="entry name" value="ABC1_TM_sf"/>
</dbReference>
<dbReference type="InterPro" id="IPR039421">
    <property type="entry name" value="Type_1_exporter"/>
</dbReference>
<comment type="subcellular location">
    <subcellularLocation>
        <location evidence="1">Cell membrane</location>
        <topology evidence="1">Multi-pass membrane protein</topology>
    </subcellularLocation>
</comment>
<dbReference type="PROSITE" id="PS50893">
    <property type="entry name" value="ABC_TRANSPORTER_2"/>
    <property type="match status" value="1"/>
</dbReference>
<dbReference type="GO" id="GO:0005524">
    <property type="term" value="F:ATP binding"/>
    <property type="evidence" value="ECO:0007669"/>
    <property type="project" value="UniProtKB-KW"/>
</dbReference>
<evidence type="ECO:0000259" key="8">
    <source>
        <dbReference type="PROSITE" id="PS50893"/>
    </source>
</evidence>
<evidence type="ECO:0000256" key="1">
    <source>
        <dbReference type="ARBA" id="ARBA00004651"/>
    </source>
</evidence>
<dbReference type="EMBL" id="FNNB01000005">
    <property type="protein sequence ID" value="SDX27013.1"/>
    <property type="molecule type" value="Genomic_DNA"/>
</dbReference>
<dbReference type="InterPro" id="IPR003439">
    <property type="entry name" value="ABC_transporter-like_ATP-bd"/>
</dbReference>
<feature type="transmembrane region" description="Helical" evidence="7">
    <location>
        <begin position="253"/>
        <end position="278"/>
    </location>
</feature>
<dbReference type="InterPro" id="IPR011527">
    <property type="entry name" value="ABC1_TM_dom"/>
</dbReference>
<dbReference type="Gene3D" id="1.20.1560.10">
    <property type="entry name" value="ABC transporter type 1, transmembrane domain"/>
    <property type="match status" value="1"/>
</dbReference>
<reference evidence="11" key="1">
    <citation type="submission" date="2016-10" db="EMBL/GenBank/DDBJ databases">
        <authorList>
            <person name="Varghese N."/>
            <person name="Submissions S."/>
        </authorList>
    </citation>
    <scope>NUCLEOTIDE SEQUENCE [LARGE SCALE GENOMIC DNA]</scope>
    <source>
        <strain evidence="11">DSM 10014</strain>
    </source>
</reference>
<feature type="transmembrane region" description="Helical" evidence="7">
    <location>
        <begin position="130"/>
        <end position="150"/>
    </location>
</feature>
<keyword evidence="4 10" id="KW-0067">ATP-binding</keyword>
<dbReference type="GO" id="GO:0015421">
    <property type="term" value="F:ABC-type oligopeptide transporter activity"/>
    <property type="evidence" value="ECO:0007669"/>
    <property type="project" value="TreeGrafter"/>
</dbReference>
<dbReference type="GO" id="GO:0005886">
    <property type="term" value="C:plasma membrane"/>
    <property type="evidence" value="ECO:0007669"/>
    <property type="project" value="UniProtKB-SubCell"/>
</dbReference>
<dbReference type="PANTHER" id="PTHR43394:SF1">
    <property type="entry name" value="ATP-BINDING CASSETTE SUB-FAMILY B MEMBER 10, MITOCHONDRIAL"/>
    <property type="match status" value="1"/>
</dbReference>
<dbReference type="PANTHER" id="PTHR43394">
    <property type="entry name" value="ATP-DEPENDENT PERMEASE MDL1, MITOCHONDRIAL"/>
    <property type="match status" value="1"/>
</dbReference>
<name>A0A1H3ABK4_9RHOB</name>
<organism evidence="10 11">
    <name type="scientific">Sulfitobacter pontiacus</name>
    <dbReference type="NCBI Taxonomy" id="60137"/>
    <lineage>
        <taxon>Bacteria</taxon>
        <taxon>Pseudomonadati</taxon>
        <taxon>Pseudomonadota</taxon>
        <taxon>Alphaproteobacteria</taxon>
        <taxon>Rhodobacterales</taxon>
        <taxon>Roseobacteraceae</taxon>
        <taxon>Sulfitobacter</taxon>
    </lineage>
</organism>
<dbReference type="Proteomes" id="UP000183076">
    <property type="component" value="Unassembled WGS sequence"/>
</dbReference>
<evidence type="ECO:0000259" key="9">
    <source>
        <dbReference type="PROSITE" id="PS50929"/>
    </source>
</evidence>
<accession>A0A1H3ABK4</accession>
<sequence>MQTHNIYAAALRSQLGGIGLLFVVSGLINILLLTGSIYMIQIYDRVLPSGSVVTLMGLFGIVLLLYCFFGLFDLIRQRLLARLSVRLDLALGAECFAAWIRNDEKNNVPASAQEPLQQLGDIRRLLSSPAFISVCDMPFVPIFLLALFIIHPWLGAMVLGGAALACAVMATGRYLTRNTISISANQEHTLADMSYHSRRLAEPLRAMRMQDDLATYWRGLQRSSLAWHQRLHAPPDALASFSKSFRLMLQSSILTVGAILVIQGQISAGMIMAASILAGRVLAPIDQMISGWRGVACGWSAHRHLHRHFSQNIPAREGVALPEPKGRISFTAVSHGIEGRAENGLKDVSFDLSPGDGLCVLGGPNAGKSILAKLAVGVAAPTTGEVRFDAVNLVRWPSAQIGPAIGYLPDTIDLLPATIFDNISRFRPDTTGAQVIAAAKLARVHHAIMALPDGYMSVVSGGGGSSLTQGQIQQIGLARALVCNPALVVMDDPLRSLFSCPDAEQIVAEVARHMRDRGSTVVITARQPCVISALNKVLVLSEGRIRQFGLTNDIFGRAFPTRVAAKVQTLPILGNGTPRASGG</sequence>
<gene>
    <name evidence="10" type="ORF">SAMN04488041_105287</name>
</gene>
<evidence type="ECO:0000256" key="3">
    <source>
        <dbReference type="ARBA" id="ARBA00022741"/>
    </source>
</evidence>
<feature type="transmembrane region" description="Helical" evidence="7">
    <location>
        <begin position="156"/>
        <end position="175"/>
    </location>
</feature>
<keyword evidence="3" id="KW-0547">Nucleotide-binding</keyword>
<keyword evidence="6 7" id="KW-0472">Membrane</keyword>
<evidence type="ECO:0000256" key="2">
    <source>
        <dbReference type="ARBA" id="ARBA00022692"/>
    </source>
</evidence>
<dbReference type="AlphaFoldDB" id="A0A1H3ABK4"/>
<feature type="domain" description="ABC transporter" evidence="8">
    <location>
        <begin position="328"/>
        <end position="567"/>
    </location>
</feature>
<dbReference type="Gene3D" id="3.40.50.300">
    <property type="entry name" value="P-loop containing nucleotide triphosphate hydrolases"/>
    <property type="match status" value="1"/>
</dbReference>
<keyword evidence="2 7" id="KW-0812">Transmembrane</keyword>
<dbReference type="PROSITE" id="PS50929">
    <property type="entry name" value="ABC_TM1F"/>
    <property type="match status" value="1"/>
</dbReference>
<evidence type="ECO:0000256" key="6">
    <source>
        <dbReference type="ARBA" id="ARBA00023136"/>
    </source>
</evidence>
<dbReference type="InterPro" id="IPR027417">
    <property type="entry name" value="P-loop_NTPase"/>
</dbReference>
<keyword evidence="5 7" id="KW-1133">Transmembrane helix</keyword>
<dbReference type="STRING" id="60137.SAMN04488041_105287"/>
<evidence type="ECO:0000313" key="11">
    <source>
        <dbReference type="Proteomes" id="UP000183076"/>
    </source>
</evidence>
<evidence type="ECO:0000313" key="10">
    <source>
        <dbReference type="EMBL" id="SDX27013.1"/>
    </source>
</evidence>
<evidence type="ECO:0000256" key="7">
    <source>
        <dbReference type="SAM" id="Phobius"/>
    </source>
</evidence>
<feature type="transmembrane region" description="Helical" evidence="7">
    <location>
        <begin position="20"/>
        <end position="40"/>
    </location>
</feature>
<dbReference type="InterPro" id="IPR003593">
    <property type="entry name" value="AAA+_ATPase"/>
</dbReference>
<dbReference type="GO" id="GO:0016887">
    <property type="term" value="F:ATP hydrolysis activity"/>
    <property type="evidence" value="ECO:0007669"/>
    <property type="project" value="InterPro"/>
</dbReference>
<dbReference type="Pfam" id="PF00005">
    <property type="entry name" value="ABC_tran"/>
    <property type="match status" value="1"/>
</dbReference>
<dbReference type="SUPFAM" id="SSF52540">
    <property type="entry name" value="P-loop containing nucleoside triphosphate hydrolases"/>
    <property type="match status" value="1"/>
</dbReference>
<feature type="domain" description="ABC transmembrane type-1" evidence="9">
    <location>
        <begin position="20"/>
        <end position="292"/>
    </location>
</feature>
<evidence type="ECO:0000256" key="4">
    <source>
        <dbReference type="ARBA" id="ARBA00022840"/>
    </source>
</evidence>
<feature type="transmembrane region" description="Helical" evidence="7">
    <location>
        <begin position="52"/>
        <end position="72"/>
    </location>
</feature>
<dbReference type="SMART" id="SM00382">
    <property type="entry name" value="AAA"/>
    <property type="match status" value="1"/>
</dbReference>
<dbReference type="SUPFAM" id="SSF90123">
    <property type="entry name" value="ABC transporter transmembrane region"/>
    <property type="match status" value="1"/>
</dbReference>
<proteinExistence type="predicted"/>
<protein>
    <submittedName>
        <fullName evidence="10">ATP-binding cassette, subfamily C</fullName>
    </submittedName>
</protein>
<evidence type="ECO:0000256" key="5">
    <source>
        <dbReference type="ARBA" id="ARBA00022989"/>
    </source>
</evidence>